<dbReference type="InterPro" id="IPR050682">
    <property type="entry name" value="ModA/WtpA"/>
</dbReference>
<feature type="binding site" evidence="4">
    <location>
        <position position="39"/>
    </location>
    <ligand>
        <name>molybdate</name>
        <dbReference type="ChEBI" id="CHEBI:36264"/>
    </ligand>
</feature>
<dbReference type="OrthoDB" id="9785015at2"/>
<keyword evidence="3 5" id="KW-0732">Signal</keyword>
<keyword evidence="2 4" id="KW-0479">Metal-binding</keyword>
<evidence type="ECO:0000313" key="7">
    <source>
        <dbReference type="Proteomes" id="UP000321949"/>
    </source>
</evidence>
<protein>
    <submittedName>
        <fullName evidence="6">Molybdate ABC transporter substrate-binding protein</fullName>
    </submittedName>
</protein>
<comment type="similarity">
    <text evidence="1">Belongs to the bacterial solute-binding protein ModA family.</text>
</comment>
<dbReference type="PROSITE" id="PS51257">
    <property type="entry name" value="PROKAR_LIPOPROTEIN"/>
    <property type="match status" value="1"/>
</dbReference>
<dbReference type="Pfam" id="PF13531">
    <property type="entry name" value="SBP_bac_11"/>
    <property type="match status" value="1"/>
</dbReference>
<dbReference type="GO" id="GO:0030973">
    <property type="term" value="F:molybdate ion binding"/>
    <property type="evidence" value="ECO:0007669"/>
    <property type="project" value="TreeGrafter"/>
</dbReference>
<dbReference type="RefSeq" id="WP_147050898.1">
    <property type="nucleotide sequence ID" value="NZ_BKAH01000009.1"/>
</dbReference>
<comment type="caution">
    <text evidence="6">The sequence shown here is derived from an EMBL/GenBank/DDBJ whole genome shotgun (WGS) entry which is preliminary data.</text>
</comment>
<dbReference type="PIRSF" id="PIRSF004846">
    <property type="entry name" value="ModA"/>
    <property type="match status" value="1"/>
</dbReference>
<evidence type="ECO:0000313" key="6">
    <source>
        <dbReference type="EMBL" id="TXK11438.1"/>
    </source>
</evidence>
<dbReference type="EMBL" id="VRSX01000003">
    <property type="protein sequence ID" value="TXK11438.1"/>
    <property type="molecule type" value="Genomic_DNA"/>
</dbReference>
<proteinExistence type="inferred from homology"/>
<gene>
    <name evidence="6" type="primary">modA</name>
    <name evidence="6" type="ORF">FVP74_08875</name>
</gene>
<dbReference type="SUPFAM" id="SSF53850">
    <property type="entry name" value="Periplasmic binding protein-like II"/>
    <property type="match status" value="1"/>
</dbReference>
<accession>A0A5C8I0D3</accession>
<reference evidence="6 7" key="1">
    <citation type="submission" date="2019-08" db="EMBL/GenBank/DDBJ databases">
        <authorList>
            <person name="Dong K."/>
        </authorList>
    </citation>
    <scope>NUCLEOTIDE SEQUENCE [LARGE SCALE GENOMIC DNA]</scope>
    <source>
        <strain evidence="6 7">K-1</strain>
    </source>
</reference>
<dbReference type="PANTHER" id="PTHR30632:SF0">
    <property type="entry name" value="SULFATE-BINDING PROTEIN"/>
    <property type="match status" value="1"/>
</dbReference>
<evidence type="ECO:0000256" key="1">
    <source>
        <dbReference type="ARBA" id="ARBA00009175"/>
    </source>
</evidence>
<keyword evidence="4" id="KW-0500">Molybdenum</keyword>
<feature type="signal peptide" evidence="5">
    <location>
        <begin position="1"/>
        <end position="19"/>
    </location>
</feature>
<evidence type="ECO:0000256" key="4">
    <source>
        <dbReference type="PIRSR" id="PIRSR004846-1"/>
    </source>
</evidence>
<sequence>MRRRLVLLAACALALAGCAATPRATVGEDTRLTIFAAASLQGAFEEIADLFEEEHPGVAVDAIRYDGSSTLATQLIEGVAADVFASADEPNMQKVVDAGLAAPATVFATNTLTVIVPAGNPAGVTGLPDFARADPVIVQCAHEVPCGAAADRLLAGAGITAAVDSYEQNVTAVLTKVAAGEADAGLVYVTDAAGRGDIDTVATPGADAVVNRYPIAALSGASEPDAAAAFVAFVRGPAGQRVLAARGFGAP</sequence>
<dbReference type="Proteomes" id="UP000321949">
    <property type="component" value="Unassembled WGS sequence"/>
</dbReference>
<feature type="binding site" evidence="4">
    <location>
        <position position="68"/>
    </location>
    <ligand>
        <name>molybdate</name>
        <dbReference type="ChEBI" id="CHEBI:36264"/>
    </ligand>
</feature>
<dbReference type="PANTHER" id="PTHR30632">
    <property type="entry name" value="MOLYBDATE-BINDING PERIPLASMIC PROTEIN"/>
    <property type="match status" value="1"/>
</dbReference>
<dbReference type="NCBIfam" id="TIGR01256">
    <property type="entry name" value="modA"/>
    <property type="match status" value="1"/>
</dbReference>
<feature type="binding site" evidence="4">
    <location>
        <position position="170"/>
    </location>
    <ligand>
        <name>molybdate</name>
        <dbReference type="ChEBI" id="CHEBI:36264"/>
    </ligand>
</feature>
<feature type="binding site" evidence="4">
    <location>
        <position position="188"/>
    </location>
    <ligand>
        <name>molybdate</name>
        <dbReference type="ChEBI" id="CHEBI:36264"/>
    </ligand>
</feature>
<dbReference type="AlphaFoldDB" id="A0A5C8I0D3"/>
<keyword evidence="7" id="KW-1185">Reference proteome</keyword>
<feature type="chain" id="PRO_5023009539" evidence="5">
    <location>
        <begin position="20"/>
        <end position="251"/>
    </location>
</feature>
<dbReference type="InterPro" id="IPR005950">
    <property type="entry name" value="ModA"/>
</dbReference>
<dbReference type="GO" id="GO:0046872">
    <property type="term" value="F:metal ion binding"/>
    <property type="evidence" value="ECO:0007669"/>
    <property type="project" value="UniProtKB-KW"/>
</dbReference>
<evidence type="ECO:0000256" key="2">
    <source>
        <dbReference type="ARBA" id="ARBA00022723"/>
    </source>
</evidence>
<dbReference type="GO" id="GO:0015689">
    <property type="term" value="P:molybdate ion transport"/>
    <property type="evidence" value="ECO:0007669"/>
    <property type="project" value="InterPro"/>
</dbReference>
<evidence type="ECO:0000256" key="3">
    <source>
        <dbReference type="ARBA" id="ARBA00022729"/>
    </source>
</evidence>
<evidence type="ECO:0000256" key="5">
    <source>
        <dbReference type="SAM" id="SignalP"/>
    </source>
</evidence>
<organism evidence="6 7">
    <name type="scientific">Microbacterium saccharophilum</name>
    <dbReference type="NCBI Taxonomy" id="1213358"/>
    <lineage>
        <taxon>Bacteria</taxon>
        <taxon>Bacillati</taxon>
        <taxon>Actinomycetota</taxon>
        <taxon>Actinomycetes</taxon>
        <taxon>Micrococcales</taxon>
        <taxon>Microbacteriaceae</taxon>
        <taxon>Microbacterium</taxon>
    </lineage>
</organism>
<dbReference type="Gene3D" id="3.40.190.10">
    <property type="entry name" value="Periplasmic binding protein-like II"/>
    <property type="match status" value="2"/>
</dbReference>
<name>A0A5C8I0D3_9MICO</name>